<evidence type="ECO:0000313" key="3">
    <source>
        <dbReference type="Proteomes" id="UP001611251"/>
    </source>
</evidence>
<dbReference type="Pfam" id="PF00480">
    <property type="entry name" value="ROK"/>
    <property type="match status" value="1"/>
</dbReference>
<sequence>MKLAAFDIGGTSLKMGVITDQGEILKKEKSEVLQSSGSEILDKILQWINDNPECEGIAISVPGHVDPGNGSISMGGTVRDFDQFNIVGWLTERASLPVTVENDAHCALLAERWLGKAKNMADFLMITIGTGVGGAVFCNNALVHGKNYSAGEFGRLLTSRPASDSISHYTMDRTCTMSSLREYYSLQSGIPEEEITGEDVFAKYDNGDPVCSRLVITFYQDICAAIYNLAHIFDPECIFFGGGITAREKFLEEIKFHLEWFGLDIDLDTATYGNDSGMLGAAYHFLQQNPQHDEKR</sequence>
<proteinExistence type="predicted"/>
<dbReference type="EMBL" id="JBGFSN010000002">
    <property type="protein sequence ID" value="MFH8132820.1"/>
    <property type="molecule type" value="Genomic_DNA"/>
</dbReference>
<organism evidence="2 3">
    <name type="scientific">Pantoea osteomyelitidis</name>
    <dbReference type="NCBI Taxonomy" id="3230026"/>
    <lineage>
        <taxon>Bacteria</taxon>
        <taxon>Pseudomonadati</taxon>
        <taxon>Pseudomonadota</taxon>
        <taxon>Gammaproteobacteria</taxon>
        <taxon>Enterobacterales</taxon>
        <taxon>Erwiniaceae</taxon>
        <taxon>Pantoea</taxon>
    </lineage>
</organism>
<name>A0ABW7PSD7_9GAMM</name>
<dbReference type="InterPro" id="IPR043129">
    <property type="entry name" value="ATPase_NBD"/>
</dbReference>
<protein>
    <submittedName>
        <fullName evidence="2">ROK family protein</fullName>
    </submittedName>
</protein>
<reference evidence="2 3" key="1">
    <citation type="submission" date="2024-08" db="EMBL/GenBank/DDBJ databases">
        <title>Pantoea ronii - a newly identified human opportunistic pathogen.</title>
        <authorList>
            <person name="Keidar-Friedman D."/>
            <person name="Sorek N."/>
            <person name="Leshin-Carmel D."/>
            <person name="Tsur A."/>
            <person name="Amsalem M."/>
            <person name="Tolkach D."/>
            <person name="Brosh-Nissimov T."/>
        </authorList>
    </citation>
    <scope>NUCLEOTIDE SEQUENCE [LARGE SCALE GENOMIC DNA]</scope>
    <source>
        <strain evidence="2 3">AA23256</strain>
    </source>
</reference>
<comment type="caution">
    <text evidence="2">The sequence shown here is derived from an EMBL/GenBank/DDBJ whole genome shotgun (WGS) entry which is preliminary data.</text>
</comment>
<dbReference type="InterPro" id="IPR049874">
    <property type="entry name" value="ROK_cs"/>
</dbReference>
<dbReference type="RefSeq" id="WP_397211206.1">
    <property type="nucleotide sequence ID" value="NZ_JBGFSN010000002.1"/>
</dbReference>
<evidence type="ECO:0000256" key="1">
    <source>
        <dbReference type="ARBA" id="ARBA00023277"/>
    </source>
</evidence>
<gene>
    <name evidence="2" type="ORF">ABU178_01280</name>
</gene>
<accession>A0ABW7PSD7</accession>
<dbReference type="SUPFAM" id="SSF53067">
    <property type="entry name" value="Actin-like ATPase domain"/>
    <property type="match status" value="1"/>
</dbReference>
<dbReference type="InterPro" id="IPR000600">
    <property type="entry name" value="ROK"/>
</dbReference>
<keyword evidence="3" id="KW-1185">Reference proteome</keyword>
<dbReference type="Proteomes" id="UP001611251">
    <property type="component" value="Unassembled WGS sequence"/>
</dbReference>
<dbReference type="Gene3D" id="3.30.420.40">
    <property type="match status" value="2"/>
</dbReference>
<dbReference type="PROSITE" id="PS01125">
    <property type="entry name" value="ROK"/>
    <property type="match status" value="1"/>
</dbReference>
<keyword evidence="1" id="KW-0119">Carbohydrate metabolism</keyword>
<evidence type="ECO:0000313" key="2">
    <source>
        <dbReference type="EMBL" id="MFH8132820.1"/>
    </source>
</evidence>
<dbReference type="CDD" id="cd24068">
    <property type="entry name" value="ASKHA_NBD_ROK_FnNanK-like"/>
    <property type="match status" value="1"/>
</dbReference>
<dbReference type="PANTHER" id="PTHR18964">
    <property type="entry name" value="ROK (REPRESSOR, ORF, KINASE) FAMILY"/>
    <property type="match status" value="1"/>
</dbReference>
<dbReference type="PANTHER" id="PTHR18964:SF165">
    <property type="entry name" value="BETA-GLUCOSIDE KINASE"/>
    <property type="match status" value="1"/>
</dbReference>